<accession>A0A9P9F7I7</accession>
<dbReference type="Gene3D" id="3.10.490.10">
    <property type="entry name" value="Gamma-glutamyl cyclotransferase-like"/>
    <property type="match status" value="1"/>
</dbReference>
<dbReference type="Proteomes" id="UP000738349">
    <property type="component" value="Unassembled WGS sequence"/>
</dbReference>
<protein>
    <recommendedName>
        <fullName evidence="4">Gamma-glutamylcyclotransferase AIG2-like domain-containing protein</fullName>
    </recommendedName>
</protein>
<dbReference type="EMBL" id="JAGMUV010000005">
    <property type="protein sequence ID" value="KAH7156145.1"/>
    <property type="molecule type" value="Genomic_DNA"/>
</dbReference>
<sequence length="121" mass="13283">MSDTSKPRLLFVYGTLRALPLLAWALTGDSSNTEAVVALTSQAKVYGYMHDSRYAIATTQQLLNIAMTPASMGESYKATPVTAILETGDAVEADMYVWNGDSEALLPELWELETFISEKTR</sequence>
<evidence type="ECO:0008006" key="4">
    <source>
        <dbReference type="Google" id="ProtNLM"/>
    </source>
</evidence>
<feature type="signal peptide" evidence="1">
    <location>
        <begin position="1"/>
        <end position="25"/>
    </location>
</feature>
<comment type="caution">
    <text evidence="2">The sequence shown here is derived from an EMBL/GenBank/DDBJ whole genome shotgun (WGS) entry which is preliminary data.</text>
</comment>
<dbReference type="OrthoDB" id="1044435at2759"/>
<organism evidence="2 3">
    <name type="scientific">Dactylonectria macrodidyma</name>
    <dbReference type="NCBI Taxonomy" id="307937"/>
    <lineage>
        <taxon>Eukaryota</taxon>
        <taxon>Fungi</taxon>
        <taxon>Dikarya</taxon>
        <taxon>Ascomycota</taxon>
        <taxon>Pezizomycotina</taxon>
        <taxon>Sordariomycetes</taxon>
        <taxon>Hypocreomycetidae</taxon>
        <taxon>Hypocreales</taxon>
        <taxon>Nectriaceae</taxon>
        <taxon>Dactylonectria</taxon>
    </lineage>
</organism>
<proteinExistence type="predicted"/>
<keyword evidence="3" id="KW-1185">Reference proteome</keyword>
<evidence type="ECO:0000313" key="2">
    <source>
        <dbReference type="EMBL" id="KAH7156145.1"/>
    </source>
</evidence>
<gene>
    <name evidence="2" type="ORF">EDB81DRAFT_944639</name>
</gene>
<keyword evidence="1" id="KW-0732">Signal</keyword>
<name>A0A9P9F7I7_9HYPO</name>
<dbReference type="AlphaFoldDB" id="A0A9P9F7I7"/>
<evidence type="ECO:0000313" key="3">
    <source>
        <dbReference type="Proteomes" id="UP000738349"/>
    </source>
</evidence>
<reference evidence="2" key="1">
    <citation type="journal article" date="2021" name="Nat. Commun.">
        <title>Genetic determinants of endophytism in the Arabidopsis root mycobiome.</title>
        <authorList>
            <person name="Mesny F."/>
            <person name="Miyauchi S."/>
            <person name="Thiergart T."/>
            <person name="Pickel B."/>
            <person name="Atanasova L."/>
            <person name="Karlsson M."/>
            <person name="Huettel B."/>
            <person name="Barry K.W."/>
            <person name="Haridas S."/>
            <person name="Chen C."/>
            <person name="Bauer D."/>
            <person name="Andreopoulos W."/>
            <person name="Pangilinan J."/>
            <person name="LaButti K."/>
            <person name="Riley R."/>
            <person name="Lipzen A."/>
            <person name="Clum A."/>
            <person name="Drula E."/>
            <person name="Henrissat B."/>
            <person name="Kohler A."/>
            <person name="Grigoriev I.V."/>
            <person name="Martin F.M."/>
            <person name="Hacquard S."/>
        </authorList>
    </citation>
    <scope>NUCLEOTIDE SEQUENCE</scope>
    <source>
        <strain evidence="2">MPI-CAGE-AT-0147</strain>
    </source>
</reference>
<feature type="chain" id="PRO_5040333887" description="Gamma-glutamylcyclotransferase AIG2-like domain-containing protein" evidence="1">
    <location>
        <begin position="26"/>
        <end position="121"/>
    </location>
</feature>
<evidence type="ECO:0000256" key="1">
    <source>
        <dbReference type="SAM" id="SignalP"/>
    </source>
</evidence>